<dbReference type="Pfam" id="PF05958">
    <property type="entry name" value="tRNA_U5-meth_tr"/>
    <property type="match status" value="1"/>
</dbReference>
<dbReference type="HAMAP" id="MF_01010">
    <property type="entry name" value="23SrRNA_methyltr_RlmD"/>
    <property type="match status" value="1"/>
</dbReference>
<comment type="catalytic activity">
    <reaction evidence="9">
        <text>uridine(1939) in 23S rRNA + S-adenosyl-L-methionine = 5-methyluridine(1939) in 23S rRNA + S-adenosyl-L-homocysteine + H(+)</text>
        <dbReference type="Rhea" id="RHEA:42908"/>
        <dbReference type="Rhea" id="RHEA-COMP:10278"/>
        <dbReference type="Rhea" id="RHEA-COMP:10279"/>
        <dbReference type="ChEBI" id="CHEBI:15378"/>
        <dbReference type="ChEBI" id="CHEBI:57856"/>
        <dbReference type="ChEBI" id="CHEBI:59789"/>
        <dbReference type="ChEBI" id="CHEBI:65315"/>
        <dbReference type="ChEBI" id="CHEBI:74447"/>
        <dbReference type="EC" id="2.1.1.190"/>
    </reaction>
</comment>
<evidence type="ECO:0000256" key="6">
    <source>
        <dbReference type="ARBA" id="ARBA00022723"/>
    </source>
</evidence>
<dbReference type="PANTHER" id="PTHR11061:SF49">
    <property type="entry name" value="23S RRNA (URACIL(1939)-C(5))-METHYLTRANSFERASE RLMD"/>
    <property type="match status" value="1"/>
</dbReference>
<feature type="domain" description="TRAM" evidence="12">
    <location>
        <begin position="1"/>
        <end position="53"/>
    </location>
</feature>
<feature type="binding site" evidence="9">
    <location>
        <position position="341"/>
    </location>
    <ligand>
        <name>S-adenosyl-L-methionine</name>
        <dbReference type="ChEBI" id="CHEBI:59789"/>
    </ligand>
</feature>
<feature type="binding site" evidence="9 10">
    <location>
        <position position="313"/>
    </location>
    <ligand>
        <name>S-adenosyl-L-methionine</name>
        <dbReference type="ChEBI" id="CHEBI:59789"/>
    </ligand>
</feature>
<feature type="active site" description="Nucleophile" evidence="9 10">
    <location>
        <position position="389"/>
    </location>
</feature>
<accession>A0ABW1AQ05</accession>
<evidence type="ECO:0000256" key="4">
    <source>
        <dbReference type="ARBA" id="ARBA00022679"/>
    </source>
</evidence>
<reference evidence="14" key="1">
    <citation type="journal article" date="2019" name="Int. J. Syst. Evol. Microbiol.">
        <title>The Global Catalogue of Microorganisms (GCM) 10K type strain sequencing project: providing services to taxonomists for standard genome sequencing and annotation.</title>
        <authorList>
            <consortium name="The Broad Institute Genomics Platform"/>
            <consortium name="The Broad Institute Genome Sequencing Center for Infectious Disease"/>
            <person name="Wu L."/>
            <person name="Ma J."/>
        </authorList>
    </citation>
    <scope>NUCLEOTIDE SEQUENCE [LARGE SCALE GENOMIC DNA]</scope>
    <source>
        <strain evidence="14">SHR3</strain>
    </source>
</reference>
<dbReference type="SUPFAM" id="SSF53335">
    <property type="entry name" value="S-adenosyl-L-methionine-dependent methyltransferases"/>
    <property type="match status" value="1"/>
</dbReference>
<dbReference type="InterPro" id="IPR012340">
    <property type="entry name" value="NA-bd_OB-fold"/>
</dbReference>
<dbReference type="InterPro" id="IPR002792">
    <property type="entry name" value="TRAM_dom"/>
</dbReference>
<dbReference type="NCBIfam" id="NF009639">
    <property type="entry name" value="PRK13168.1"/>
    <property type="match status" value="1"/>
</dbReference>
<keyword evidence="1 9" id="KW-0004">4Fe-4S</keyword>
<evidence type="ECO:0000256" key="2">
    <source>
        <dbReference type="ARBA" id="ARBA00022552"/>
    </source>
</evidence>
<dbReference type="CDD" id="cd02440">
    <property type="entry name" value="AdoMet_MTases"/>
    <property type="match status" value="1"/>
</dbReference>
<feature type="active site" evidence="11">
    <location>
        <position position="389"/>
    </location>
</feature>
<sequence length="433" mass="46958">MPIAVIESLDHEGRGVAHVEGKAIFIDGALPGEYVEYRAYRSKPRYEQAETERVVKASAQRVTPRCPYFGTCGGCSMQHLDPVAQAAVKQRVLEDALRHIGGVRPQIVYPAIHGPSWRYRDRARLSVRLVPSKGGVRVGFHERRSSYVVDMRSCEILPAHVSAMLPRLRELIAGLSVTDRLPQVEVAVTEAATVLVFRHLMPLTAHDEASLAAFADAEGIQAWTQPGGPDTAAPLQPEGGPGLAYALPEFGVRLDFLPTDFTQVNIHINRLLIRRSMQLLDPRPGERIADLFCGLGNFSLPIARGGATVVGIEGSEALVARARENARRNGLDGLTEFHAADLFDATEDSLAALGRLDKLLIDPPREGAVAVVKALGAQQMPSRIVYVSCNPATLARDAAVLVHEKGYVLRGAGIANMFPQTSHVESIALFELA</sequence>
<gene>
    <name evidence="9 13" type="primary">rlmD</name>
    <name evidence="13" type="ORF">ACFPTN_06135</name>
</gene>
<dbReference type="InterPro" id="IPR030390">
    <property type="entry name" value="MeTrfase_TrmA_AS"/>
</dbReference>
<comment type="function">
    <text evidence="9">Catalyzes the formation of 5-methyl-uridine at position 1939 (m5U1939) in 23S rRNA.</text>
</comment>
<dbReference type="GO" id="GO:0008168">
    <property type="term" value="F:methyltransferase activity"/>
    <property type="evidence" value="ECO:0007669"/>
    <property type="project" value="UniProtKB-KW"/>
</dbReference>
<dbReference type="EC" id="2.1.1.190" evidence="9"/>
<keyword evidence="2 9" id="KW-0698">rRNA processing</keyword>
<feature type="binding site" evidence="9 10">
    <location>
        <position position="292"/>
    </location>
    <ligand>
        <name>S-adenosyl-L-methionine</name>
        <dbReference type="ChEBI" id="CHEBI:59789"/>
    </ligand>
</feature>
<protein>
    <recommendedName>
        <fullName evidence="9">23S rRNA (uracil(1939)-C(5))-methyltransferase RlmD</fullName>
        <ecNumber evidence="9">2.1.1.190</ecNumber>
    </recommendedName>
    <alternativeName>
        <fullName evidence="9">23S rRNA(m5U1939)-methyltransferase</fullName>
    </alternativeName>
</protein>
<evidence type="ECO:0000259" key="12">
    <source>
        <dbReference type="PROSITE" id="PS50926"/>
    </source>
</evidence>
<dbReference type="PROSITE" id="PS51687">
    <property type="entry name" value="SAM_MT_RNA_M5U"/>
    <property type="match status" value="1"/>
</dbReference>
<evidence type="ECO:0000256" key="9">
    <source>
        <dbReference type="HAMAP-Rule" id="MF_01010"/>
    </source>
</evidence>
<evidence type="ECO:0000313" key="14">
    <source>
        <dbReference type="Proteomes" id="UP001595974"/>
    </source>
</evidence>
<keyword evidence="7 9" id="KW-0408">Iron</keyword>
<comment type="similarity">
    <text evidence="9">Belongs to the class I-like SAM-binding methyltransferase superfamily. RNA M5U methyltransferase family. RlmD subfamily.</text>
</comment>
<dbReference type="InterPro" id="IPR010280">
    <property type="entry name" value="U5_MeTrfase_fam"/>
</dbReference>
<evidence type="ECO:0000256" key="8">
    <source>
        <dbReference type="ARBA" id="ARBA00023014"/>
    </source>
</evidence>
<dbReference type="PANTHER" id="PTHR11061">
    <property type="entry name" value="RNA M5U METHYLTRANSFERASE"/>
    <property type="match status" value="1"/>
</dbReference>
<dbReference type="RefSeq" id="WP_096446104.1">
    <property type="nucleotide sequence ID" value="NZ_JBHSOG010000023.1"/>
</dbReference>
<keyword evidence="14" id="KW-1185">Reference proteome</keyword>
<evidence type="ECO:0000256" key="10">
    <source>
        <dbReference type="PROSITE-ProRule" id="PRU01024"/>
    </source>
</evidence>
<dbReference type="Gene3D" id="2.40.50.1070">
    <property type="match status" value="1"/>
</dbReference>
<keyword evidence="6 9" id="KW-0479">Metal-binding</keyword>
<keyword evidence="8 9" id="KW-0411">Iron-sulfur</keyword>
<keyword evidence="3 9" id="KW-0489">Methyltransferase</keyword>
<keyword evidence="5 9" id="KW-0949">S-adenosyl-L-methionine</keyword>
<proteinExistence type="inferred from homology"/>
<dbReference type="Pfam" id="PF01938">
    <property type="entry name" value="TRAM"/>
    <property type="match status" value="1"/>
</dbReference>
<dbReference type="PROSITE" id="PS50926">
    <property type="entry name" value="TRAM"/>
    <property type="match status" value="1"/>
</dbReference>
<feature type="binding site" evidence="9">
    <location>
        <position position="72"/>
    </location>
    <ligand>
        <name>[4Fe-4S] cluster</name>
        <dbReference type="ChEBI" id="CHEBI:49883"/>
    </ligand>
</feature>
<dbReference type="InterPro" id="IPR029063">
    <property type="entry name" value="SAM-dependent_MTases_sf"/>
</dbReference>
<feature type="binding site" evidence="9">
    <location>
        <position position="66"/>
    </location>
    <ligand>
        <name>[4Fe-4S] cluster</name>
        <dbReference type="ChEBI" id="CHEBI:49883"/>
    </ligand>
</feature>
<evidence type="ECO:0000313" key="13">
    <source>
        <dbReference type="EMBL" id="MFC5768946.1"/>
    </source>
</evidence>
<organism evidence="13 14">
    <name type="scientific">Thauera sinica</name>
    <dbReference type="NCBI Taxonomy" id="2665146"/>
    <lineage>
        <taxon>Bacteria</taxon>
        <taxon>Pseudomonadati</taxon>
        <taxon>Pseudomonadota</taxon>
        <taxon>Betaproteobacteria</taxon>
        <taxon>Rhodocyclales</taxon>
        <taxon>Zoogloeaceae</taxon>
        <taxon>Thauera</taxon>
    </lineage>
</organism>
<name>A0ABW1AQ05_9RHOO</name>
<keyword evidence="4 9" id="KW-0808">Transferase</keyword>
<feature type="binding site" evidence="9">
    <location>
        <position position="75"/>
    </location>
    <ligand>
        <name>[4Fe-4S] cluster</name>
        <dbReference type="ChEBI" id="CHEBI:49883"/>
    </ligand>
</feature>
<dbReference type="Gene3D" id="3.40.50.150">
    <property type="entry name" value="Vaccinia Virus protein VP39"/>
    <property type="match status" value="1"/>
</dbReference>
<dbReference type="PROSITE" id="PS01230">
    <property type="entry name" value="TRMA_1"/>
    <property type="match status" value="1"/>
</dbReference>
<dbReference type="Gene3D" id="2.40.50.140">
    <property type="entry name" value="Nucleic acid-binding proteins"/>
    <property type="match status" value="1"/>
</dbReference>
<evidence type="ECO:0000256" key="11">
    <source>
        <dbReference type="PROSITE-ProRule" id="PRU10015"/>
    </source>
</evidence>
<evidence type="ECO:0000256" key="3">
    <source>
        <dbReference type="ARBA" id="ARBA00022603"/>
    </source>
</evidence>
<dbReference type="EMBL" id="JBHSOG010000023">
    <property type="protein sequence ID" value="MFC5768946.1"/>
    <property type="molecule type" value="Genomic_DNA"/>
</dbReference>
<comment type="caution">
    <text evidence="13">The sequence shown here is derived from an EMBL/GenBank/DDBJ whole genome shotgun (WGS) entry which is preliminary data.</text>
</comment>
<dbReference type="GO" id="GO:0032259">
    <property type="term" value="P:methylation"/>
    <property type="evidence" value="ECO:0007669"/>
    <property type="project" value="UniProtKB-KW"/>
</dbReference>
<feature type="binding site" evidence="9">
    <location>
        <position position="154"/>
    </location>
    <ligand>
        <name>[4Fe-4S] cluster</name>
        <dbReference type="ChEBI" id="CHEBI:49883"/>
    </ligand>
</feature>
<dbReference type="Proteomes" id="UP001595974">
    <property type="component" value="Unassembled WGS sequence"/>
</dbReference>
<dbReference type="InterPro" id="IPR001566">
    <property type="entry name" value="23S_rRNA_MeTrfase_RlmD"/>
</dbReference>
<dbReference type="SUPFAM" id="SSF50249">
    <property type="entry name" value="Nucleic acid-binding proteins"/>
    <property type="match status" value="1"/>
</dbReference>
<evidence type="ECO:0000256" key="1">
    <source>
        <dbReference type="ARBA" id="ARBA00022485"/>
    </source>
</evidence>
<evidence type="ECO:0000256" key="7">
    <source>
        <dbReference type="ARBA" id="ARBA00023004"/>
    </source>
</evidence>
<feature type="binding site" evidence="9 10">
    <location>
        <position position="263"/>
    </location>
    <ligand>
        <name>S-adenosyl-L-methionine</name>
        <dbReference type="ChEBI" id="CHEBI:59789"/>
    </ligand>
</feature>
<evidence type="ECO:0000256" key="5">
    <source>
        <dbReference type="ARBA" id="ARBA00022691"/>
    </source>
</evidence>
<feature type="binding site" evidence="9 10">
    <location>
        <position position="362"/>
    </location>
    <ligand>
        <name>S-adenosyl-L-methionine</name>
        <dbReference type="ChEBI" id="CHEBI:59789"/>
    </ligand>
</feature>
<feature type="binding site" evidence="9">
    <location>
        <position position="297"/>
    </location>
    <ligand>
        <name>S-adenosyl-L-methionine</name>
        <dbReference type="ChEBI" id="CHEBI:59789"/>
    </ligand>
</feature>